<evidence type="ECO:0000313" key="3">
    <source>
        <dbReference type="EMBL" id="RKT69618.1"/>
    </source>
</evidence>
<feature type="region of interest" description="Disordered" evidence="1">
    <location>
        <begin position="273"/>
        <end position="301"/>
    </location>
</feature>
<evidence type="ECO:0000256" key="1">
    <source>
        <dbReference type="SAM" id="MobiDB-lite"/>
    </source>
</evidence>
<dbReference type="AlphaFoldDB" id="A0A495XDK1"/>
<feature type="transmembrane region" description="Helical" evidence="2">
    <location>
        <begin position="15"/>
        <end position="34"/>
    </location>
</feature>
<comment type="caution">
    <text evidence="3">The sequence shown here is derived from an EMBL/GenBank/DDBJ whole genome shotgun (WGS) entry which is preliminary data.</text>
</comment>
<proteinExistence type="predicted"/>
<protein>
    <submittedName>
        <fullName evidence="3">Uncharacterized protein (TIGR04222 family)</fullName>
    </submittedName>
</protein>
<gene>
    <name evidence="3" type="ORF">DFJ66_2852</name>
</gene>
<evidence type="ECO:0000256" key="2">
    <source>
        <dbReference type="SAM" id="Phobius"/>
    </source>
</evidence>
<reference evidence="3 4" key="1">
    <citation type="submission" date="2018-10" db="EMBL/GenBank/DDBJ databases">
        <title>Sequencing the genomes of 1000 actinobacteria strains.</title>
        <authorList>
            <person name="Klenk H.-P."/>
        </authorList>
    </citation>
    <scope>NUCLEOTIDE SEQUENCE [LARGE SCALE GENOMIC DNA]</scope>
    <source>
        <strain evidence="3 4">DSM 43911</strain>
    </source>
</reference>
<feature type="transmembrane region" description="Helical" evidence="2">
    <location>
        <begin position="171"/>
        <end position="193"/>
    </location>
</feature>
<keyword evidence="2" id="KW-0472">Membrane</keyword>
<dbReference type="InterPro" id="IPR026467">
    <property type="entry name" value="Ser/Gly_Cys_C_dom"/>
</dbReference>
<keyword evidence="4" id="KW-1185">Reference proteome</keyword>
<organism evidence="3 4">
    <name type="scientific">Saccharothrix variisporea</name>
    <dbReference type="NCBI Taxonomy" id="543527"/>
    <lineage>
        <taxon>Bacteria</taxon>
        <taxon>Bacillati</taxon>
        <taxon>Actinomycetota</taxon>
        <taxon>Actinomycetes</taxon>
        <taxon>Pseudonocardiales</taxon>
        <taxon>Pseudonocardiaceae</taxon>
        <taxon>Saccharothrix</taxon>
    </lineage>
</organism>
<accession>A0A495XDK1</accession>
<dbReference type="RefSeq" id="WP_170199394.1">
    <property type="nucleotide sequence ID" value="NZ_JBIUBA010000052.1"/>
</dbReference>
<keyword evidence="2" id="KW-0812">Transmembrane</keyword>
<dbReference type="Proteomes" id="UP000272729">
    <property type="component" value="Unassembled WGS sequence"/>
</dbReference>
<dbReference type="NCBIfam" id="TIGR04222">
    <property type="entry name" value="near_uncomplex"/>
    <property type="match status" value="1"/>
</dbReference>
<feature type="compositionally biased region" description="Gly residues" evidence="1">
    <location>
        <begin position="277"/>
        <end position="301"/>
    </location>
</feature>
<name>A0A495XDK1_9PSEU</name>
<dbReference type="EMBL" id="RBXR01000001">
    <property type="protein sequence ID" value="RKT69618.1"/>
    <property type="molecule type" value="Genomic_DNA"/>
</dbReference>
<sequence length="301" mass="31116">MERPWGLSGPEFLELYWIALAVSLAFAIVVRVGLRGQRDSVLAGALDLYDLAYLTGGPRRVVETSVANLIESGKLRPARDGAVRVVGNPVADDTVDQAVLTDAARYRNRTLSLLFTAVSEQSAPRGLGRALAERGYLVPPERVKRRYRAAVVPLVLLIAVGLVRWVNGLAIGAPVGWLTLQLVLSGILVGLLLRVDGFRRTARGSRAVARARAGVDTGGPAVRVALGGFAHHPNSPLAAAGQRYATLTASRSNRSRPRRVVFGSGHVTGAAPSYGCGSSGGSDSGGGSSCGGGGGCGGGGS</sequence>
<keyword evidence="2" id="KW-1133">Transmembrane helix</keyword>
<feature type="transmembrane region" description="Helical" evidence="2">
    <location>
        <begin position="147"/>
        <end position="165"/>
    </location>
</feature>
<evidence type="ECO:0000313" key="4">
    <source>
        <dbReference type="Proteomes" id="UP000272729"/>
    </source>
</evidence>